<dbReference type="SUPFAM" id="SSF55008">
    <property type="entry name" value="HMA, heavy metal-associated domain"/>
    <property type="match status" value="1"/>
</dbReference>
<evidence type="ECO:0000313" key="3">
    <source>
        <dbReference type="Proteomes" id="UP001200145"/>
    </source>
</evidence>
<evidence type="ECO:0000259" key="1">
    <source>
        <dbReference type="PROSITE" id="PS50846"/>
    </source>
</evidence>
<dbReference type="PROSITE" id="PS50846">
    <property type="entry name" value="HMA_2"/>
    <property type="match status" value="1"/>
</dbReference>
<name>A0ABS9BDZ3_9BACT</name>
<reference evidence="2 3" key="1">
    <citation type="submission" date="2022-01" db="EMBL/GenBank/DDBJ databases">
        <title>Flavihumibacter sp. nov., isolated from sediment of a river.</title>
        <authorList>
            <person name="Liu H."/>
        </authorList>
    </citation>
    <scope>NUCLEOTIDE SEQUENCE [LARGE SCALE GENOMIC DNA]</scope>
    <source>
        <strain evidence="2 3">RY-1</strain>
    </source>
</reference>
<dbReference type="EMBL" id="JAKEVY010000001">
    <property type="protein sequence ID" value="MCF1713520.1"/>
    <property type="molecule type" value="Genomic_DNA"/>
</dbReference>
<accession>A0ABS9BDZ3</accession>
<dbReference type="Pfam" id="PF00403">
    <property type="entry name" value="HMA"/>
    <property type="match status" value="1"/>
</dbReference>
<dbReference type="Gene3D" id="3.30.70.100">
    <property type="match status" value="1"/>
</dbReference>
<dbReference type="Proteomes" id="UP001200145">
    <property type="component" value="Unassembled WGS sequence"/>
</dbReference>
<dbReference type="CDD" id="cd00371">
    <property type="entry name" value="HMA"/>
    <property type="match status" value="1"/>
</dbReference>
<dbReference type="InterPro" id="IPR006121">
    <property type="entry name" value="HMA_dom"/>
</dbReference>
<feature type="domain" description="HMA" evidence="1">
    <location>
        <begin position="20"/>
        <end position="85"/>
    </location>
</feature>
<dbReference type="InterPro" id="IPR036163">
    <property type="entry name" value="HMA_dom_sf"/>
</dbReference>
<evidence type="ECO:0000313" key="2">
    <source>
        <dbReference type="EMBL" id="MCF1713520.1"/>
    </source>
</evidence>
<comment type="caution">
    <text evidence="2">The sequence shown here is derived from an EMBL/GenBank/DDBJ whole genome shotgun (WGS) entry which is preliminary data.</text>
</comment>
<sequence>MKLITLVSFLFVTTIAFGQKKTESIKVWGNCGMCKKTIETAASNAGATSADWNEETKVLQVSYKAKKTSSDKIQQAIANAGYDTEKFTADQAVYDNLHGCCKYDRKDATASASDATADCCKDGKCSKDHAKADHCKDCCKDGVCKKGSDCCKEGNCCKDGKCSKGGDCCKK</sequence>
<organism evidence="2 3">
    <name type="scientific">Flavihumibacter fluminis</name>
    <dbReference type="NCBI Taxonomy" id="2909236"/>
    <lineage>
        <taxon>Bacteria</taxon>
        <taxon>Pseudomonadati</taxon>
        <taxon>Bacteroidota</taxon>
        <taxon>Chitinophagia</taxon>
        <taxon>Chitinophagales</taxon>
        <taxon>Chitinophagaceae</taxon>
        <taxon>Flavihumibacter</taxon>
    </lineage>
</organism>
<protein>
    <recommendedName>
        <fullName evidence="1">HMA domain-containing protein</fullName>
    </recommendedName>
</protein>
<gene>
    <name evidence="2" type="ORF">L0U88_02615</name>
</gene>
<proteinExistence type="predicted"/>
<keyword evidence="3" id="KW-1185">Reference proteome</keyword>
<dbReference type="RefSeq" id="WP_234864050.1">
    <property type="nucleotide sequence ID" value="NZ_JAKEVY010000001.1"/>
</dbReference>